<gene>
    <name evidence="7" type="primary">nuoI</name>
    <name evidence="10" type="ORF">J2Z66_004210</name>
</gene>
<comment type="function">
    <text evidence="7">NDH-1 shuttles electrons from NADH, via FMN and iron-sulfur (Fe-S) centers, to quinones in the respiratory chain. The immediate electron acceptor for the enzyme in this species is believed to be ubiquinone. Couples the redox reaction to proton translocation (for every two electrons transferred, four hydrogen ions are translocated across the cytoplasmic membrane), and thus conserves the redox energy in a proton gradient.</text>
</comment>
<keyword evidence="11" id="KW-1185">Reference proteome</keyword>
<feature type="binding site" evidence="7">
    <location>
        <position position="88"/>
    </location>
    <ligand>
        <name>[4Fe-4S] cluster</name>
        <dbReference type="ChEBI" id="CHEBI:49883"/>
        <label>2</label>
    </ligand>
</feature>
<feature type="binding site" evidence="7">
    <location>
        <position position="52"/>
    </location>
    <ligand>
        <name>[4Fe-4S] cluster</name>
        <dbReference type="ChEBI" id="CHEBI:49883"/>
        <label>1</label>
    </ligand>
</feature>
<evidence type="ECO:0000256" key="8">
    <source>
        <dbReference type="SAM" id="MobiDB-lite"/>
    </source>
</evidence>
<keyword evidence="3 7" id="KW-0479">Metal-binding</keyword>
<comment type="subunit">
    <text evidence="7">NDH-1 is composed of 14 different subunits. Subunits NuoA, H, J, K, L, M, N constitute the membrane sector of the complex.</text>
</comment>
<dbReference type="Proteomes" id="UP001519287">
    <property type="component" value="Unassembled WGS sequence"/>
</dbReference>
<evidence type="ECO:0000313" key="11">
    <source>
        <dbReference type="Proteomes" id="UP001519287"/>
    </source>
</evidence>
<dbReference type="InterPro" id="IPR010226">
    <property type="entry name" value="NADH_quinone_OxRdtase_chainI"/>
</dbReference>
<evidence type="ECO:0000313" key="10">
    <source>
        <dbReference type="EMBL" id="MBP1992601.1"/>
    </source>
</evidence>
<feature type="domain" description="4Fe-4S ferredoxin-type" evidence="9">
    <location>
        <begin position="79"/>
        <end position="108"/>
    </location>
</feature>
<evidence type="ECO:0000256" key="6">
    <source>
        <dbReference type="ARBA" id="ARBA00023014"/>
    </source>
</evidence>
<evidence type="ECO:0000256" key="4">
    <source>
        <dbReference type="ARBA" id="ARBA00022967"/>
    </source>
</evidence>
<keyword evidence="2 7" id="KW-0004">4Fe-4S</keyword>
<name>A0ABS4IYE0_9BACL</name>
<feature type="binding site" evidence="7">
    <location>
        <position position="91"/>
    </location>
    <ligand>
        <name>[4Fe-4S] cluster</name>
        <dbReference type="ChEBI" id="CHEBI:49883"/>
        <label>2</label>
    </ligand>
</feature>
<feature type="binding site" evidence="7">
    <location>
        <position position="94"/>
    </location>
    <ligand>
        <name>[4Fe-4S] cluster</name>
        <dbReference type="ChEBI" id="CHEBI:49883"/>
        <label>2</label>
    </ligand>
</feature>
<protein>
    <recommendedName>
        <fullName evidence="7">NADH-quinone oxidoreductase subunit I</fullName>
        <ecNumber evidence="7">7.1.1.-</ecNumber>
    </recommendedName>
    <alternativeName>
        <fullName evidence="7">NADH dehydrogenase I subunit I</fullName>
    </alternativeName>
    <alternativeName>
        <fullName evidence="7">NDH-1 subunit I</fullName>
    </alternativeName>
</protein>
<reference evidence="10 11" key="1">
    <citation type="submission" date="2021-03" db="EMBL/GenBank/DDBJ databases">
        <title>Genomic Encyclopedia of Type Strains, Phase IV (KMG-IV): sequencing the most valuable type-strain genomes for metagenomic binning, comparative biology and taxonomic classification.</title>
        <authorList>
            <person name="Goeker M."/>
        </authorList>
    </citation>
    <scope>NUCLEOTIDE SEQUENCE [LARGE SCALE GENOMIC DNA]</scope>
    <source>
        <strain evidence="10 11">DSM 26048</strain>
    </source>
</reference>
<keyword evidence="7" id="KW-1003">Cell membrane</keyword>
<evidence type="ECO:0000256" key="2">
    <source>
        <dbReference type="ARBA" id="ARBA00022485"/>
    </source>
</evidence>
<proteinExistence type="inferred from homology"/>
<feature type="domain" description="4Fe-4S ferredoxin-type" evidence="9">
    <location>
        <begin position="37"/>
        <end position="66"/>
    </location>
</feature>
<comment type="caution">
    <text evidence="10">The sequence shown here is derived from an EMBL/GenBank/DDBJ whole genome shotgun (WGS) entry which is preliminary data.</text>
</comment>
<feature type="binding site" evidence="7">
    <location>
        <position position="49"/>
    </location>
    <ligand>
        <name>[4Fe-4S] cluster</name>
        <dbReference type="ChEBI" id="CHEBI:49883"/>
        <label>1</label>
    </ligand>
</feature>
<dbReference type="PROSITE" id="PS51379">
    <property type="entry name" value="4FE4S_FER_2"/>
    <property type="match status" value="2"/>
</dbReference>
<keyword evidence="4 7" id="KW-1278">Translocase</keyword>
<evidence type="ECO:0000256" key="1">
    <source>
        <dbReference type="ARBA" id="ARBA00010277"/>
    </source>
</evidence>
<sequence>MKGIIKGLGVTLKSMTQKKVTYAYPDVPIKMPDRFRGIQYFDPEKCIVCNLCAKVCPTECITLTGKANPDPEKRGKVIDTYDINFEICILCDLCTEVCPTEAVVMTNNFELSAYSRDDLFKNMQWLSENTQNIRKENNSAMPKGGAKKNV</sequence>
<feature type="region of interest" description="Disordered" evidence="8">
    <location>
        <begin position="131"/>
        <end position="150"/>
    </location>
</feature>
<accession>A0ABS4IYE0</accession>
<dbReference type="PROSITE" id="PS00198">
    <property type="entry name" value="4FE4S_FER_1"/>
    <property type="match status" value="2"/>
</dbReference>
<dbReference type="InterPro" id="IPR017896">
    <property type="entry name" value="4Fe4S_Fe-S-bd"/>
</dbReference>
<evidence type="ECO:0000256" key="3">
    <source>
        <dbReference type="ARBA" id="ARBA00022723"/>
    </source>
</evidence>
<keyword evidence="7" id="KW-0874">Quinone</keyword>
<feature type="binding site" evidence="7">
    <location>
        <position position="46"/>
    </location>
    <ligand>
        <name>[4Fe-4S] cluster</name>
        <dbReference type="ChEBI" id="CHEBI:49883"/>
        <label>1</label>
    </ligand>
</feature>
<dbReference type="PANTHER" id="PTHR10849:SF20">
    <property type="entry name" value="NADH DEHYDROGENASE [UBIQUINONE] IRON-SULFUR PROTEIN 8, MITOCHONDRIAL"/>
    <property type="match status" value="1"/>
</dbReference>
<keyword evidence="5 7" id="KW-0408">Iron</keyword>
<dbReference type="Pfam" id="PF12838">
    <property type="entry name" value="Fer4_7"/>
    <property type="match status" value="1"/>
</dbReference>
<dbReference type="SUPFAM" id="SSF54862">
    <property type="entry name" value="4Fe-4S ferredoxins"/>
    <property type="match status" value="1"/>
</dbReference>
<comment type="catalytic activity">
    <reaction evidence="7">
        <text>a quinone + NADH + 5 H(+)(in) = a quinol + NAD(+) + 4 H(+)(out)</text>
        <dbReference type="Rhea" id="RHEA:57888"/>
        <dbReference type="ChEBI" id="CHEBI:15378"/>
        <dbReference type="ChEBI" id="CHEBI:24646"/>
        <dbReference type="ChEBI" id="CHEBI:57540"/>
        <dbReference type="ChEBI" id="CHEBI:57945"/>
        <dbReference type="ChEBI" id="CHEBI:132124"/>
    </reaction>
</comment>
<feature type="binding site" evidence="7">
    <location>
        <position position="98"/>
    </location>
    <ligand>
        <name>[4Fe-4S] cluster</name>
        <dbReference type="ChEBI" id="CHEBI:49883"/>
        <label>1</label>
    </ligand>
</feature>
<keyword evidence="6 7" id="KW-0411">Iron-sulfur</keyword>
<comment type="similarity">
    <text evidence="1 7">Belongs to the complex I 23 kDa subunit family.</text>
</comment>
<dbReference type="PANTHER" id="PTHR10849">
    <property type="entry name" value="NADH DEHYDROGENASE UBIQUINONE IRON-SULFUR PROTEIN 8, MITOCHONDRIAL"/>
    <property type="match status" value="1"/>
</dbReference>
<keyword evidence="7" id="KW-0830">Ubiquinone</keyword>
<keyword evidence="7" id="KW-0520">NAD</keyword>
<feature type="binding site" evidence="7">
    <location>
        <position position="56"/>
    </location>
    <ligand>
        <name>[4Fe-4S] cluster</name>
        <dbReference type="ChEBI" id="CHEBI:49883"/>
        <label>2</label>
    </ligand>
</feature>
<dbReference type="InterPro" id="IPR017900">
    <property type="entry name" value="4Fe4S_Fe_S_CS"/>
</dbReference>
<dbReference type="NCBIfam" id="NF004540">
    <property type="entry name" value="PRK05888.2-1"/>
    <property type="match status" value="1"/>
</dbReference>
<keyword evidence="7" id="KW-0472">Membrane</keyword>
<dbReference type="EMBL" id="JAGGLB010000014">
    <property type="protein sequence ID" value="MBP1992601.1"/>
    <property type="molecule type" value="Genomic_DNA"/>
</dbReference>
<comment type="subcellular location">
    <subcellularLocation>
        <location evidence="7">Cell membrane</location>
        <topology evidence="7">Peripheral membrane protein</topology>
    </subcellularLocation>
</comment>
<dbReference type="RefSeq" id="WP_209973743.1">
    <property type="nucleotide sequence ID" value="NZ_JAGGLB010000014.1"/>
</dbReference>
<dbReference type="NCBIfam" id="TIGR01971">
    <property type="entry name" value="NuoI"/>
    <property type="match status" value="1"/>
</dbReference>
<evidence type="ECO:0000259" key="9">
    <source>
        <dbReference type="PROSITE" id="PS51379"/>
    </source>
</evidence>
<comment type="cofactor">
    <cofactor evidence="7">
        <name>[4Fe-4S] cluster</name>
        <dbReference type="ChEBI" id="CHEBI:49883"/>
    </cofactor>
    <text evidence="7">Binds 2 [4Fe-4S] clusters per subunit.</text>
</comment>
<organism evidence="10 11">
    <name type="scientific">Paenibacillus eucommiae</name>
    <dbReference type="NCBI Taxonomy" id="1355755"/>
    <lineage>
        <taxon>Bacteria</taxon>
        <taxon>Bacillati</taxon>
        <taxon>Bacillota</taxon>
        <taxon>Bacilli</taxon>
        <taxon>Bacillales</taxon>
        <taxon>Paenibacillaceae</taxon>
        <taxon>Paenibacillus</taxon>
    </lineage>
</organism>
<evidence type="ECO:0000256" key="5">
    <source>
        <dbReference type="ARBA" id="ARBA00023004"/>
    </source>
</evidence>
<dbReference type="EC" id="7.1.1.-" evidence="7"/>
<dbReference type="HAMAP" id="MF_01351">
    <property type="entry name" value="NDH1_NuoI"/>
    <property type="match status" value="1"/>
</dbReference>
<evidence type="ECO:0000256" key="7">
    <source>
        <dbReference type="HAMAP-Rule" id="MF_01351"/>
    </source>
</evidence>
<dbReference type="Gene3D" id="3.30.70.3270">
    <property type="match status" value="1"/>
</dbReference>